<keyword evidence="3" id="KW-1185">Reference proteome</keyword>
<evidence type="ECO:0000256" key="1">
    <source>
        <dbReference type="SAM" id="MobiDB-lite"/>
    </source>
</evidence>
<evidence type="ECO:0000313" key="2">
    <source>
        <dbReference type="EMBL" id="ORY03413.1"/>
    </source>
</evidence>
<reference evidence="2 3" key="1">
    <citation type="submission" date="2016-07" db="EMBL/GenBank/DDBJ databases">
        <title>Pervasive Adenine N6-methylation of Active Genes in Fungi.</title>
        <authorList>
            <consortium name="DOE Joint Genome Institute"/>
            <person name="Mondo S.J."/>
            <person name="Dannebaum R.O."/>
            <person name="Kuo R.C."/>
            <person name="Labutti K."/>
            <person name="Haridas S."/>
            <person name="Kuo A."/>
            <person name="Salamov A."/>
            <person name="Ahrendt S.R."/>
            <person name="Lipzen A."/>
            <person name="Sullivan W."/>
            <person name="Andreopoulos W.B."/>
            <person name="Clum A."/>
            <person name="Lindquist E."/>
            <person name="Daum C."/>
            <person name="Ramamoorthy G.K."/>
            <person name="Gryganskyi A."/>
            <person name="Culley D."/>
            <person name="Magnuson J.K."/>
            <person name="James T.Y."/>
            <person name="O'Malley M.A."/>
            <person name="Stajich J.E."/>
            <person name="Spatafora J.W."/>
            <person name="Visel A."/>
            <person name="Grigoriev I.V."/>
        </authorList>
    </citation>
    <scope>NUCLEOTIDE SEQUENCE [LARGE SCALE GENOMIC DNA]</scope>
    <source>
        <strain evidence="2 3">CBS 115471</strain>
    </source>
</reference>
<name>A0A1Y1YZD8_9PLEO</name>
<proteinExistence type="predicted"/>
<feature type="compositionally biased region" description="Polar residues" evidence="1">
    <location>
        <begin position="169"/>
        <end position="183"/>
    </location>
</feature>
<evidence type="ECO:0000313" key="3">
    <source>
        <dbReference type="Proteomes" id="UP000193144"/>
    </source>
</evidence>
<comment type="caution">
    <text evidence="2">The sequence shown here is derived from an EMBL/GenBank/DDBJ whole genome shotgun (WGS) entry which is preliminary data.</text>
</comment>
<dbReference type="AlphaFoldDB" id="A0A1Y1YZD8"/>
<feature type="region of interest" description="Disordered" evidence="1">
    <location>
        <begin position="144"/>
        <end position="184"/>
    </location>
</feature>
<gene>
    <name evidence="2" type="ORF">BCR34DRAFT_70713</name>
</gene>
<organism evidence="2 3">
    <name type="scientific">Clohesyomyces aquaticus</name>
    <dbReference type="NCBI Taxonomy" id="1231657"/>
    <lineage>
        <taxon>Eukaryota</taxon>
        <taxon>Fungi</taxon>
        <taxon>Dikarya</taxon>
        <taxon>Ascomycota</taxon>
        <taxon>Pezizomycotina</taxon>
        <taxon>Dothideomycetes</taxon>
        <taxon>Pleosporomycetidae</taxon>
        <taxon>Pleosporales</taxon>
        <taxon>Lindgomycetaceae</taxon>
        <taxon>Clohesyomyces</taxon>
    </lineage>
</organism>
<sequence length="228" mass="25847">MGLAFGLHRCLYLGWWTETIVRRRGACYNGAKRSRRRRGEQCDDKTPSEEESIFTYLARSSTDDCSPGRGLKCLDADNADGVHGEAEVGKEGSRVSTTTTYGYHYTRYFLLPTSLYFTFCFLLCCSLQNSSACRSRGRCLHKPQKRHKRLQIQSSASRSRHFKPDKPSSTEMQTNPTPRSSSPKLDAYVLHRTSHKPGRCLQLVLLSVYPLFQPHAPRPKPLASNARI</sequence>
<dbReference type="Proteomes" id="UP000193144">
    <property type="component" value="Unassembled WGS sequence"/>
</dbReference>
<accession>A0A1Y1YZD8</accession>
<dbReference type="EMBL" id="MCFA01000147">
    <property type="protein sequence ID" value="ORY03413.1"/>
    <property type="molecule type" value="Genomic_DNA"/>
</dbReference>
<protein>
    <submittedName>
        <fullName evidence="2">Uncharacterized protein</fullName>
    </submittedName>
</protein>